<organism evidence="9 10">
    <name type="scientific">Pinibacter soli</name>
    <dbReference type="NCBI Taxonomy" id="3044211"/>
    <lineage>
        <taxon>Bacteria</taxon>
        <taxon>Pseudomonadati</taxon>
        <taxon>Bacteroidota</taxon>
        <taxon>Chitinophagia</taxon>
        <taxon>Chitinophagales</taxon>
        <taxon>Chitinophagaceae</taxon>
        <taxon>Pinibacter</taxon>
    </lineage>
</organism>
<evidence type="ECO:0000259" key="8">
    <source>
        <dbReference type="Pfam" id="PF07715"/>
    </source>
</evidence>
<keyword evidence="4 7" id="KW-0812">Transmembrane</keyword>
<evidence type="ECO:0000313" key="9">
    <source>
        <dbReference type="EMBL" id="MDI3319856.1"/>
    </source>
</evidence>
<feature type="domain" description="TonB-dependent receptor plug" evidence="8">
    <location>
        <begin position="233"/>
        <end position="335"/>
    </location>
</feature>
<evidence type="ECO:0000256" key="3">
    <source>
        <dbReference type="ARBA" id="ARBA00022452"/>
    </source>
</evidence>
<evidence type="ECO:0000256" key="4">
    <source>
        <dbReference type="ARBA" id="ARBA00022692"/>
    </source>
</evidence>
<dbReference type="NCBIfam" id="TIGR04057">
    <property type="entry name" value="SusC_RagA_signa"/>
    <property type="match status" value="1"/>
</dbReference>
<evidence type="ECO:0000256" key="2">
    <source>
        <dbReference type="ARBA" id="ARBA00022448"/>
    </source>
</evidence>
<dbReference type="Pfam" id="PF07715">
    <property type="entry name" value="Plug"/>
    <property type="match status" value="1"/>
</dbReference>
<dbReference type="NCBIfam" id="TIGR04056">
    <property type="entry name" value="OMP_RagA_SusC"/>
    <property type="match status" value="1"/>
</dbReference>
<dbReference type="InterPro" id="IPR036942">
    <property type="entry name" value="Beta-barrel_TonB_sf"/>
</dbReference>
<dbReference type="Gene3D" id="2.170.130.10">
    <property type="entry name" value="TonB-dependent receptor, plug domain"/>
    <property type="match status" value="1"/>
</dbReference>
<sequence>MKKLTHPIALAIMRISLIQFFLVVGVFCSYAKTSEGQNVLDKKVSLHLKNEKIKNVLSELEKISDVKFVYSPEIIGSSKKVNVDASGKKLDLVLQELLNPLDVKYELQKMQNSYIVLSKVVNVGSNVKYIVDNKPVIDTSIHVTGTVKDAGGTPLQGVTVSVKGTNIATMTNATGDFSMHVPVKNAVLRFSYAGMETYEVAAGSGLSVALKQSTKTIDEVVVVGYGQQRKGLVTGAISQVKSEQIATVSSTRIEQALQGRTPGVNVLPASGSPGNNMKVRIRGTGSNLAADPLFIVDGMRALGIEYLDPTEIASVDVLKDAASAAIYGAEGANGVILVTTKTGKRTGPAEVNFAMQYGQQSLGNKMPMMNSAQYVDYMTTSKTTMPVPLPTNTSKTTDWLDQVFQTAPLQRYGLNLSGGTEKTTYWIGGTYFNQQGIVGGDKASFDRYTFRINTDSRIKKWLNIGERLSYSNFTKKGVTEDSEFGSVIDNAIMLDPTTPVVYNSEADYTQYFKDSYAGTTPSGTPISSLLRKDPNGKYYGISPYIRGEIGNPMAQMDITHTQTNQNKIVGSAYVDIEPIAGLKVTSRFGIDGAFQKIHSWYPTFWYSSERLNETPTTYDHTDQWFNWQWENYASYTKKIGDHNFSLLAGTSALKNNYYFLNGTASGMFRENDQFSWADYEPDTQDKVNSNSEISTLSSYYGRISYDFKGKYLVNASYRRDGSSRLPPGQQWRNYPAVSAGWVLSNEEFFKGKLSNIFDYVKFRGSWGVNGSLSNVKPGQWLGAISTTDVTGAAIQYPDASGNFLIGAAPTTISNKQLTWEESEQTDIGLDLALVESRLNFSVDYYNKKTKNLIMSGSGAVPVFLGAQIQFVNSGKIQNKGWEFDASYRSRNDQALKWEVSGNISTLHNEVIEVNPNFTQILGTSVGTGWTATMFQKGLPVWYFSGYKTDGIFQNQGQIDAYMNKTGIKGYTPKPGDPIVVDVNNDKQINTGDQTYIGSPHPKFMYGGRITLSYKGFDFIGFIQGQSGNDILMGFNRSDRPTANKPAFFYTDRWTGDGSTNTWFAPNTSSAYVYNSDKMIFNGSYARIRQLQLGYTLPADLLSKMHFKTLRIYVSLDDFFTFTKYPGLDPEAGSNNNNSLGIDRGVYPIPRKILGGLSFTF</sequence>
<dbReference type="InterPro" id="IPR023997">
    <property type="entry name" value="TonB-dep_OMP_SusC/RagA_CS"/>
</dbReference>
<dbReference type="SUPFAM" id="SSF49464">
    <property type="entry name" value="Carboxypeptidase regulatory domain-like"/>
    <property type="match status" value="1"/>
</dbReference>
<dbReference type="InterPro" id="IPR039426">
    <property type="entry name" value="TonB-dep_rcpt-like"/>
</dbReference>
<keyword evidence="3 7" id="KW-1134">Transmembrane beta strand</keyword>
<gene>
    <name evidence="9" type="ORF">QJ048_08735</name>
</gene>
<keyword evidence="5 7" id="KW-0472">Membrane</keyword>
<keyword evidence="9" id="KW-0675">Receptor</keyword>
<evidence type="ECO:0000256" key="5">
    <source>
        <dbReference type="ARBA" id="ARBA00023136"/>
    </source>
</evidence>
<comment type="caution">
    <text evidence="9">The sequence shown here is derived from an EMBL/GenBank/DDBJ whole genome shotgun (WGS) entry which is preliminary data.</text>
</comment>
<evidence type="ECO:0000313" key="10">
    <source>
        <dbReference type="Proteomes" id="UP001226434"/>
    </source>
</evidence>
<dbReference type="Pfam" id="PF13715">
    <property type="entry name" value="CarbopepD_reg_2"/>
    <property type="match status" value="1"/>
</dbReference>
<dbReference type="Gene3D" id="2.60.40.1120">
    <property type="entry name" value="Carboxypeptidase-like, regulatory domain"/>
    <property type="match status" value="1"/>
</dbReference>
<dbReference type="Gene3D" id="2.40.170.20">
    <property type="entry name" value="TonB-dependent receptor, beta-barrel domain"/>
    <property type="match status" value="1"/>
</dbReference>
<dbReference type="PROSITE" id="PS52016">
    <property type="entry name" value="TONB_DEPENDENT_REC_3"/>
    <property type="match status" value="1"/>
</dbReference>
<comment type="similarity">
    <text evidence="7">Belongs to the TonB-dependent receptor family.</text>
</comment>
<evidence type="ECO:0000256" key="1">
    <source>
        <dbReference type="ARBA" id="ARBA00004571"/>
    </source>
</evidence>
<name>A0ABT6RBB3_9BACT</name>
<dbReference type="InterPro" id="IPR037066">
    <property type="entry name" value="Plug_dom_sf"/>
</dbReference>
<dbReference type="SUPFAM" id="SSF56935">
    <property type="entry name" value="Porins"/>
    <property type="match status" value="1"/>
</dbReference>
<comment type="subcellular location">
    <subcellularLocation>
        <location evidence="1 7">Cell outer membrane</location>
        <topology evidence="1 7">Multi-pass membrane protein</topology>
    </subcellularLocation>
</comment>
<accession>A0ABT6RBB3</accession>
<dbReference type="EMBL" id="JASBRG010000005">
    <property type="protein sequence ID" value="MDI3319856.1"/>
    <property type="molecule type" value="Genomic_DNA"/>
</dbReference>
<dbReference type="Gene3D" id="3.55.50.30">
    <property type="match status" value="1"/>
</dbReference>
<reference evidence="9 10" key="1">
    <citation type="submission" date="2023-05" db="EMBL/GenBank/DDBJ databases">
        <title>Genome sequence of Pinibacter sp. MAH-24.</title>
        <authorList>
            <person name="Huq M.A."/>
        </authorList>
    </citation>
    <scope>NUCLEOTIDE SEQUENCE [LARGE SCALE GENOMIC DNA]</scope>
    <source>
        <strain evidence="9 10">MAH-24</strain>
    </source>
</reference>
<keyword evidence="6 7" id="KW-0998">Cell outer membrane</keyword>
<dbReference type="InterPro" id="IPR012910">
    <property type="entry name" value="Plug_dom"/>
</dbReference>
<dbReference type="InterPro" id="IPR023996">
    <property type="entry name" value="TonB-dep_OMP_SusC/RagA"/>
</dbReference>
<dbReference type="RefSeq" id="WP_282333959.1">
    <property type="nucleotide sequence ID" value="NZ_JASBRG010000005.1"/>
</dbReference>
<keyword evidence="2 7" id="KW-0813">Transport</keyword>
<dbReference type="InterPro" id="IPR008969">
    <property type="entry name" value="CarboxyPept-like_regulatory"/>
</dbReference>
<proteinExistence type="inferred from homology"/>
<protein>
    <submittedName>
        <fullName evidence="9">TonB-dependent receptor</fullName>
    </submittedName>
</protein>
<keyword evidence="10" id="KW-1185">Reference proteome</keyword>
<evidence type="ECO:0000256" key="7">
    <source>
        <dbReference type="PROSITE-ProRule" id="PRU01360"/>
    </source>
</evidence>
<evidence type="ECO:0000256" key="6">
    <source>
        <dbReference type="ARBA" id="ARBA00023237"/>
    </source>
</evidence>
<dbReference type="Proteomes" id="UP001226434">
    <property type="component" value="Unassembled WGS sequence"/>
</dbReference>